<sequence>MTQNMPNLPSKRQKSNAAAKFIYERSLPLFRRMMESGLVRINILDSEKYGLSSCDDFGMGNTIFTDIRFWLDEFIEGIDSNMVLTVQQDSVLCHHFDIDLWKQFAYVGAPWAPWVMGARNCDGMRDIWRDNASKCNGLEKHRPDESMSLICTQGHGGLVGNGGLSLRNRNWMVEAIRRCPTGFSGLGAQEDVFFSTVLNALNATMPTAFEAALFSVESIFAEQTFEYFFALETKDIMETIQRLWGSENGVSLYNRMHRVNSTSYTVPLGFHQPWNYGHAENCQGVSSNLCSNILTTVIGECKFLKYIYNISEMTGGRLN</sequence>
<keyword evidence="3" id="KW-1185">Reference proteome</keyword>
<evidence type="ECO:0000259" key="1">
    <source>
        <dbReference type="Pfam" id="PF18922"/>
    </source>
</evidence>
<evidence type="ECO:0000313" key="3">
    <source>
        <dbReference type="Proteomes" id="UP001530377"/>
    </source>
</evidence>
<comment type="caution">
    <text evidence="2">The sequence shown here is derived from an EMBL/GenBank/DDBJ whole genome shotgun (WGS) entry which is preliminary data.</text>
</comment>
<dbReference type="InterPro" id="IPR043729">
    <property type="entry name" value="DUF5672"/>
</dbReference>
<proteinExistence type="predicted"/>
<name>A0ABD3SDP2_9STRA</name>
<protein>
    <recommendedName>
        <fullName evidence="1">DUF5672 domain-containing protein</fullName>
    </recommendedName>
</protein>
<organism evidence="2 3">
    <name type="scientific">Cyclostephanos tholiformis</name>
    <dbReference type="NCBI Taxonomy" id="382380"/>
    <lineage>
        <taxon>Eukaryota</taxon>
        <taxon>Sar</taxon>
        <taxon>Stramenopiles</taxon>
        <taxon>Ochrophyta</taxon>
        <taxon>Bacillariophyta</taxon>
        <taxon>Coscinodiscophyceae</taxon>
        <taxon>Thalassiosirophycidae</taxon>
        <taxon>Stephanodiscales</taxon>
        <taxon>Stephanodiscaceae</taxon>
        <taxon>Cyclostephanos</taxon>
    </lineage>
</organism>
<dbReference type="Proteomes" id="UP001530377">
    <property type="component" value="Unassembled WGS sequence"/>
</dbReference>
<dbReference type="EMBL" id="JALLPB020000058">
    <property type="protein sequence ID" value="KAL3822669.1"/>
    <property type="molecule type" value="Genomic_DNA"/>
</dbReference>
<accession>A0ABD3SDP2</accession>
<reference evidence="2 3" key="1">
    <citation type="submission" date="2024-10" db="EMBL/GenBank/DDBJ databases">
        <title>Updated reference genomes for cyclostephanoid diatoms.</title>
        <authorList>
            <person name="Roberts W.R."/>
            <person name="Alverson A.J."/>
        </authorList>
    </citation>
    <scope>NUCLEOTIDE SEQUENCE [LARGE SCALE GENOMIC DNA]</scope>
    <source>
        <strain evidence="2 3">AJA228-03</strain>
    </source>
</reference>
<gene>
    <name evidence="2" type="ORF">ACHAXA_009551</name>
</gene>
<dbReference type="Pfam" id="PF18922">
    <property type="entry name" value="DUF5672"/>
    <property type="match status" value="1"/>
</dbReference>
<evidence type="ECO:0000313" key="2">
    <source>
        <dbReference type="EMBL" id="KAL3822669.1"/>
    </source>
</evidence>
<feature type="domain" description="DUF5672" evidence="1">
    <location>
        <begin position="61"/>
        <end position="221"/>
    </location>
</feature>
<dbReference type="AlphaFoldDB" id="A0ABD3SDP2"/>